<proteinExistence type="predicted"/>
<organism evidence="1 2">
    <name type="scientific">Candidatus Sungbacteria bacterium RIFCSPHIGHO2_02_FULL_47_11</name>
    <dbReference type="NCBI Taxonomy" id="1802270"/>
    <lineage>
        <taxon>Bacteria</taxon>
        <taxon>Candidatus Sungiibacteriota</taxon>
    </lineage>
</organism>
<evidence type="ECO:0000313" key="1">
    <source>
        <dbReference type="EMBL" id="OHA00829.1"/>
    </source>
</evidence>
<dbReference type="AlphaFoldDB" id="A0A1G2KQZ2"/>
<accession>A0A1G2KQZ2</accession>
<gene>
    <name evidence="1" type="ORF">A3C07_04785</name>
</gene>
<evidence type="ECO:0000313" key="2">
    <source>
        <dbReference type="Proteomes" id="UP000179023"/>
    </source>
</evidence>
<comment type="caution">
    <text evidence="1">The sequence shown here is derived from an EMBL/GenBank/DDBJ whole genome shotgun (WGS) entry which is preliminary data.</text>
</comment>
<name>A0A1G2KQZ2_9BACT</name>
<sequence length="272" mass="30792">MEKFTAKMIGGKRYGKTKEVLLEPGEYLHENELREVRKAKVFAGLKSKTREVPQGMVLKKYSSDKEFARVVQAHEECKKRGLKLSPTFRANKEARSILMTNLNRSYIDVKSGEKREKVALASNNITSAISSETPFISNFLNFPDFVTRLYSHAVLAAKAGIALPEDSYFFLLDRQEGDNNIDFVIGDLEGVKIVADLDDSVIKKNIYDNVDHARDAARKLLQVYLKPEAEENDSNVMEAYVSELEKQSSFVKDKEIFNRGNANIRNTRDNGA</sequence>
<protein>
    <submittedName>
        <fullName evidence="1">Uncharacterized protein</fullName>
    </submittedName>
</protein>
<reference evidence="1 2" key="1">
    <citation type="journal article" date="2016" name="Nat. Commun.">
        <title>Thousands of microbial genomes shed light on interconnected biogeochemical processes in an aquifer system.</title>
        <authorList>
            <person name="Anantharaman K."/>
            <person name="Brown C.T."/>
            <person name="Hug L.A."/>
            <person name="Sharon I."/>
            <person name="Castelle C.J."/>
            <person name="Probst A.J."/>
            <person name="Thomas B.C."/>
            <person name="Singh A."/>
            <person name="Wilkins M.J."/>
            <person name="Karaoz U."/>
            <person name="Brodie E.L."/>
            <person name="Williams K.H."/>
            <person name="Hubbard S.S."/>
            <person name="Banfield J.F."/>
        </authorList>
    </citation>
    <scope>NUCLEOTIDE SEQUENCE [LARGE SCALE GENOMIC DNA]</scope>
</reference>
<dbReference type="Proteomes" id="UP000179023">
    <property type="component" value="Unassembled WGS sequence"/>
</dbReference>
<dbReference type="EMBL" id="MHQI01000005">
    <property type="protein sequence ID" value="OHA00829.1"/>
    <property type="molecule type" value="Genomic_DNA"/>
</dbReference>